<sequence length="128" mass="14860">MNIILDTHTLIWFFEGDANLSAKALQAIENTENKKYVSIASLWEMAIKISLGKLYLQKPLDIFLSDLIKSDIEVLQISIAHVLQVSQLEFFHKDPFDRIIVAQAITEQFWIVTKDPNFPLYHPFNVLW</sequence>
<dbReference type="PANTHER" id="PTHR36173">
    <property type="entry name" value="RIBONUCLEASE VAPC16-RELATED"/>
    <property type="match status" value="1"/>
</dbReference>
<dbReference type="InterPro" id="IPR002716">
    <property type="entry name" value="PIN_dom"/>
</dbReference>
<organism evidence="2 3">
    <name type="scientific">Dyadobacter fanqingshengii</name>
    <dbReference type="NCBI Taxonomy" id="2906443"/>
    <lineage>
        <taxon>Bacteria</taxon>
        <taxon>Pseudomonadati</taxon>
        <taxon>Bacteroidota</taxon>
        <taxon>Cytophagia</taxon>
        <taxon>Cytophagales</taxon>
        <taxon>Spirosomataceae</taxon>
        <taxon>Dyadobacter</taxon>
    </lineage>
</organism>
<gene>
    <name evidence="2" type="ORF">LXM24_00125</name>
</gene>
<name>A0A9X1P848_9BACT</name>
<accession>A0A9X1P848</accession>
<dbReference type="InterPro" id="IPR041705">
    <property type="entry name" value="PIN_Sll0205"/>
</dbReference>
<dbReference type="PANTHER" id="PTHR36173:SF2">
    <property type="entry name" value="RIBONUCLEASE VAPC16"/>
    <property type="match status" value="1"/>
</dbReference>
<dbReference type="Pfam" id="PF01850">
    <property type="entry name" value="PIN"/>
    <property type="match status" value="1"/>
</dbReference>
<dbReference type="CDD" id="cd09872">
    <property type="entry name" value="PIN_Sll0205-like"/>
    <property type="match status" value="1"/>
</dbReference>
<reference evidence="2" key="1">
    <citation type="submission" date="2021-12" db="EMBL/GenBank/DDBJ databases">
        <title>Novel species in genus Dyadobacter.</title>
        <authorList>
            <person name="Ma C."/>
        </authorList>
    </citation>
    <scope>NUCLEOTIDE SEQUENCE</scope>
    <source>
        <strain evidence="2">CY399</strain>
    </source>
</reference>
<dbReference type="InterPro" id="IPR029060">
    <property type="entry name" value="PIN-like_dom_sf"/>
</dbReference>
<evidence type="ECO:0000313" key="3">
    <source>
        <dbReference type="Proteomes" id="UP001139700"/>
    </source>
</evidence>
<dbReference type="AlphaFoldDB" id="A0A9X1P848"/>
<dbReference type="SUPFAM" id="SSF88723">
    <property type="entry name" value="PIN domain-like"/>
    <property type="match status" value="1"/>
</dbReference>
<evidence type="ECO:0000259" key="1">
    <source>
        <dbReference type="Pfam" id="PF01850"/>
    </source>
</evidence>
<keyword evidence="3" id="KW-1185">Reference proteome</keyword>
<dbReference type="RefSeq" id="WP_234610996.1">
    <property type="nucleotide sequence ID" value="NZ_CP098806.1"/>
</dbReference>
<dbReference type="EMBL" id="JAJTTA010000001">
    <property type="protein sequence ID" value="MCF0038472.1"/>
    <property type="molecule type" value="Genomic_DNA"/>
</dbReference>
<evidence type="ECO:0000313" key="2">
    <source>
        <dbReference type="EMBL" id="MCF0038472.1"/>
    </source>
</evidence>
<dbReference type="Gene3D" id="3.40.50.1010">
    <property type="entry name" value="5'-nuclease"/>
    <property type="match status" value="1"/>
</dbReference>
<dbReference type="InterPro" id="IPR052919">
    <property type="entry name" value="TA_system_RNase"/>
</dbReference>
<dbReference type="Proteomes" id="UP001139700">
    <property type="component" value="Unassembled WGS sequence"/>
</dbReference>
<protein>
    <submittedName>
        <fullName evidence="2">Type II toxin-antitoxin system VapC family toxin</fullName>
    </submittedName>
</protein>
<feature type="domain" description="PIN" evidence="1">
    <location>
        <begin position="3"/>
        <end position="118"/>
    </location>
</feature>
<comment type="caution">
    <text evidence="2">The sequence shown here is derived from an EMBL/GenBank/DDBJ whole genome shotgun (WGS) entry which is preliminary data.</text>
</comment>
<proteinExistence type="predicted"/>